<accession>A0AA39WD64</accession>
<feature type="region of interest" description="Disordered" evidence="1">
    <location>
        <begin position="197"/>
        <end position="233"/>
    </location>
</feature>
<comment type="caution">
    <text evidence="2">The sequence shown here is derived from an EMBL/GenBank/DDBJ whole genome shotgun (WGS) entry which is preliminary data.</text>
</comment>
<reference evidence="2" key="1">
    <citation type="submission" date="2023-06" db="EMBL/GenBank/DDBJ databases">
        <title>Genome-scale phylogeny and comparative genomics of the fungal order Sordariales.</title>
        <authorList>
            <consortium name="Lawrence Berkeley National Laboratory"/>
            <person name="Hensen N."/>
            <person name="Bonometti L."/>
            <person name="Westerberg I."/>
            <person name="Brannstrom I.O."/>
            <person name="Guillou S."/>
            <person name="Cros-Aarteil S."/>
            <person name="Calhoun S."/>
            <person name="Haridas S."/>
            <person name="Kuo A."/>
            <person name="Mondo S."/>
            <person name="Pangilinan J."/>
            <person name="Riley R."/>
            <person name="Labutti K."/>
            <person name="Andreopoulos B."/>
            <person name="Lipzen A."/>
            <person name="Chen C."/>
            <person name="Yanf M."/>
            <person name="Daum C."/>
            <person name="Ng V."/>
            <person name="Clum A."/>
            <person name="Steindorff A."/>
            <person name="Ohm R."/>
            <person name="Martin F."/>
            <person name="Silar P."/>
            <person name="Natvig D."/>
            <person name="Lalanne C."/>
            <person name="Gautier V."/>
            <person name="Ament-Velasquez S.L."/>
            <person name="Kruys A."/>
            <person name="Hutchinson M.I."/>
            <person name="Powell A.J."/>
            <person name="Barry K."/>
            <person name="Miller A.N."/>
            <person name="Grigoriev I.V."/>
            <person name="Debuchy R."/>
            <person name="Gladieux P."/>
            <person name="Thoren M.H."/>
            <person name="Johannesson H."/>
        </authorList>
    </citation>
    <scope>NUCLEOTIDE SEQUENCE</scope>
    <source>
        <strain evidence="2">CBS 606.72</strain>
    </source>
</reference>
<gene>
    <name evidence="2" type="ORF">B0T14DRAFT_569290</name>
</gene>
<organism evidence="2 3">
    <name type="scientific">Immersiella caudata</name>
    <dbReference type="NCBI Taxonomy" id="314043"/>
    <lineage>
        <taxon>Eukaryota</taxon>
        <taxon>Fungi</taxon>
        <taxon>Dikarya</taxon>
        <taxon>Ascomycota</taxon>
        <taxon>Pezizomycotina</taxon>
        <taxon>Sordariomycetes</taxon>
        <taxon>Sordariomycetidae</taxon>
        <taxon>Sordariales</taxon>
        <taxon>Lasiosphaeriaceae</taxon>
        <taxon>Immersiella</taxon>
    </lineage>
</organism>
<proteinExistence type="predicted"/>
<keyword evidence="3" id="KW-1185">Reference proteome</keyword>
<feature type="compositionally biased region" description="Basic and acidic residues" evidence="1">
    <location>
        <begin position="197"/>
        <end position="208"/>
    </location>
</feature>
<protein>
    <submittedName>
        <fullName evidence="2">Uncharacterized protein</fullName>
    </submittedName>
</protein>
<evidence type="ECO:0000256" key="1">
    <source>
        <dbReference type="SAM" id="MobiDB-lite"/>
    </source>
</evidence>
<evidence type="ECO:0000313" key="2">
    <source>
        <dbReference type="EMBL" id="KAK0613215.1"/>
    </source>
</evidence>
<evidence type="ECO:0000313" key="3">
    <source>
        <dbReference type="Proteomes" id="UP001175000"/>
    </source>
</evidence>
<sequence length="468" mass="51846">MSDSGSSTIIAPLDATNLQAQGFLRQSSSFGSCRLHKRCLNRSSDEEHYHIPLQIPQSSSAMQDAFVTIPEALISRETLTHVGLSASKGDEIWGQWTDWPADGPRREIDADDGGLQVSFPDFIIGRVTRGNKPDTTGESDTEWRECLDTCGIASDTQAAIMDPNFTFLRLSRSCLDWVRDTIEMRYAGLQDIQRASRQREMELQRDPSRPGSSTGSSVGAGREDGGRRSISGLQQQSMAGMSVDIWGTFRAAAARDAPGYTVLYKGIDQGRISSLFGEDGTLSDIDTLLSLPPSDFSSRSPLFCFTPDVKVAEYYAAYAKRRTNCESVVMVVLSIPNAAIESLTEPDIQRLHWPSNTWKQMIWHCRNRKKLPTHLRVFKDAILIIGSISRKPNHVYGRLAAWEDITEDFLLKIGADGQLASGGRIATQFVISGQEEGSEWLTENGGKDIKVFPYPHAELERLVSGHRP</sequence>
<dbReference type="EMBL" id="JAULSU010000006">
    <property type="protein sequence ID" value="KAK0613215.1"/>
    <property type="molecule type" value="Genomic_DNA"/>
</dbReference>
<dbReference type="Proteomes" id="UP001175000">
    <property type="component" value="Unassembled WGS sequence"/>
</dbReference>
<name>A0AA39WD64_9PEZI</name>
<dbReference type="AlphaFoldDB" id="A0AA39WD64"/>